<organism evidence="5 6">
    <name type="scientific">Draconibacterium aestuarii</name>
    <dbReference type="NCBI Taxonomy" id="2998507"/>
    <lineage>
        <taxon>Bacteria</taxon>
        <taxon>Pseudomonadati</taxon>
        <taxon>Bacteroidota</taxon>
        <taxon>Bacteroidia</taxon>
        <taxon>Marinilabiliales</taxon>
        <taxon>Prolixibacteraceae</taxon>
        <taxon>Draconibacterium</taxon>
    </lineage>
</organism>
<keyword evidence="1 3" id="KW-0732">Signal</keyword>
<dbReference type="PANTHER" id="PTHR43817:SF1">
    <property type="entry name" value="HYDROLASE, FAMILY 43, PUTATIVE (AFU_ORTHOLOGUE AFUA_3G01660)-RELATED"/>
    <property type="match status" value="1"/>
</dbReference>
<dbReference type="EMBL" id="JAPOHD010000069">
    <property type="protein sequence ID" value="MCY1723487.1"/>
    <property type="molecule type" value="Genomic_DNA"/>
</dbReference>
<evidence type="ECO:0000256" key="2">
    <source>
        <dbReference type="ARBA" id="ARBA00022801"/>
    </source>
</evidence>
<accession>A0A9X3FBU7</accession>
<dbReference type="RefSeq" id="WP_343335813.1">
    <property type="nucleotide sequence ID" value="NZ_JAPOHD010000069.1"/>
</dbReference>
<reference evidence="5" key="1">
    <citation type="submission" date="2022-11" db="EMBL/GenBank/DDBJ databases">
        <title>Marilongibacter aestuarii gen. nov., sp. nov., isolated from tidal flat sediment.</title>
        <authorList>
            <person name="Jiayan W."/>
        </authorList>
    </citation>
    <scope>NUCLEOTIDE SEQUENCE</scope>
    <source>
        <strain evidence="5">Z1-6</strain>
    </source>
</reference>
<dbReference type="SUPFAM" id="SSF49785">
    <property type="entry name" value="Galactose-binding domain-like"/>
    <property type="match status" value="1"/>
</dbReference>
<gene>
    <name evidence="5" type="ORF">OU798_24260</name>
</gene>
<evidence type="ECO:0000313" key="5">
    <source>
        <dbReference type="EMBL" id="MCY1723487.1"/>
    </source>
</evidence>
<evidence type="ECO:0000256" key="3">
    <source>
        <dbReference type="SAM" id="SignalP"/>
    </source>
</evidence>
<dbReference type="Pfam" id="PF17132">
    <property type="entry name" value="Glyco_hydro_106"/>
    <property type="match status" value="1"/>
</dbReference>
<sequence>MNKKSKTAGVVLISIIASLIFAFNSCDQNQEPDKKREKLAEGFITPADSMQTAVYWYWISDNISKDGVVKDLHAMKEAGINRAFIGNIGLDDVPYGKVKMLSEEWWEILHLALKTATELNIEIGIFNSPGWSQSGGPWVKAENAMRYLTTSETKVKGPVKFSQKLDKPIELFQDVKVIAFPAPKENDLVLTHENGNIFSFPKVRNLNRICDGDTKTGITFPKGDSFILNFEADKAFTARSLSIKSTESSIYSNVLLQAKNEQGKYLTVKEFTLNRVNDGISVGFNPYAPVLISFPAVTAKSFRLKFKDETPSGWTFPQANKNGGIAEVKLSAAPRVENYAQKTFAKMYHTPLPSWYDYQWQQQAEVDDPELLIDPSEVLDISENMMVDGTLNWEVPEGDWIILRTGMTPTGTKNSPASPEATGYEVDKMSKEHAALHFDGHMGEILRRIPEADRKCFKVVVQDSYEQGGQNFTEGFIEEFTKVYGYDPLPYLPVYQGMVVSSQQASDRFLWDMRRLVANKIAYDYVGGLRDISHEHGLTTWLENYGHWGFPGEFLMYGGQSDEIGGEFWSEGSLGDIENRAATSCGHIYGKAKIWAESNTCGGRAFSRYPASIKQRGDRFFAEGINATLLHVYIHQPYKDKNPGINAGFGNPFNRKNTWFSQMDVYTQYLKRTNYMLQQGLNVADVAYFIGEDTPKMTGVADPALPVGYQFDYMNAEVIEKYMTIKDGLITLPHGTQYRVMVLPQLETMRPELLAKIKQLVNDGAVVLGPPPSRSPSLQNQPEADQRVQAMAAELWGNVDGENVKSGKYGKGMILNGMDMKEALVLINCVPDCKVPEDNTIHYGHRTLGNGEIYFVSNQTDEEQIITPEFRVTGKLPELWEATTGYIRDLTAYEQKGEVTAVTLKLEPFESVFVVFSKTAGKAKVSDIEGNYPNAELIADFKTPWTVNFDPVQRGPEEAIILETLTDWTSSDDERIKYYSGTAFYNNTFQLDKLPGNEKIIIDLGALTAMAKVTVNGKFAGGVWTDPYRLDITDFVKDGENKLKIEVVNTWVNRIIGDMKLPVEERQTWAPHLPYNAESPLQPSGLFGPVEIKSINYGL</sequence>
<dbReference type="Proteomes" id="UP001145087">
    <property type="component" value="Unassembled WGS sequence"/>
</dbReference>
<dbReference type="Gene3D" id="2.60.120.260">
    <property type="entry name" value="Galactose-binding domain-like"/>
    <property type="match status" value="1"/>
</dbReference>
<evidence type="ECO:0000256" key="1">
    <source>
        <dbReference type="ARBA" id="ARBA00022729"/>
    </source>
</evidence>
<keyword evidence="2 5" id="KW-0378">Hydrolase</keyword>
<comment type="caution">
    <text evidence="5">The sequence shown here is derived from an EMBL/GenBank/DDBJ whole genome shotgun (WGS) entry which is preliminary data.</text>
</comment>
<dbReference type="AlphaFoldDB" id="A0A9X3FBU7"/>
<feature type="chain" id="PRO_5040773558" evidence="3">
    <location>
        <begin position="23"/>
        <end position="1099"/>
    </location>
</feature>
<protein>
    <submittedName>
        <fullName evidence="5">Glycosyl hydrolase</fullName>
    </submittedName>
</protein>
<evidence type="ECO:0000259" key="4">
    <source>
        <dbReference type="Pfam" id="PF22666"/>
    </source>
</evidence>
<dbReference type="Pfam" id="PF22666">
    <property type="entry name" value="Glyco_hydro_2_N2"/>
    <property type="match status" value="1"/>
</dbReference>
<dbReference type="PANTHER" id="PTHR43817">
    <property type="entry name" value="GLYCOSYL HYDROLASE"/>
    <property type="match status" value="1"/>
</dbReference>
<feature type="domain" description="Beta-mannosidase-like galactose-binding" evidence="4">
    <location>
        <begin position="983"/>
        <end position="1052"/>
    </location>
</feature>
<dbReference type="InterPro" id="IPR008979">
    <property type="entry name" value="Galactose-bd-like_sf"/>
</dbReference>
<dbReference type="GO" id="GO:0004553">
    <property type="term" value="F:hydrolase activity, hydrolyzing O-glycosyl compounds"/>
    <property type="evidence" value="ECO:0007669"/>
    <property type="project" value="InterPro"/>
</dbReference>
<proteinExistence type="predicted"/>
<feature type="signal peptide" evidence="3">
    <location>
        <begin position="1"/>
        <end position="22"/>
    </location>
</feature>
<dbReference type="NCBIfam" id="NF045579">
    <property type="entry name" value="rhamnoside_JR"/>
    <property type="match status" value="1"/>
</dbReference>
<dbReference type="GO" id="GO:0005975">
    <property type="term" value="P:carbohydrate metabolic process"/>
    <property type="evidence" value="ECO:0007669"/>
    <property type="project" value="InterPro"/>
</dbReference>
<keyword evidence="6" id="KW-1185">Reference proteome</keyword>
<dbReference type="InterPro" id="IPR054593">
    <property type="entry name" value="Beta-mannosidase-like_N2"/>
</dbReference>
<evidence type="ECO:0000313" key="6">
    <source>
        <dbReference type="Proteomes" id="UP001145087"/>
    </source>
</evidence>
<name>A0A9X3FBU7_9BACT</name>